<name>A0AAV1AQ92_VICFA</name>
<gene>
    <name evidence="2" type="ORF">VFH_IV191880</name>
</gene>
<protein>
    <recommendedName>
        <fullName evidence="1">MULE transposase domain-containing protein</fullName>
    </recommendedName>
</protein>
<dbReference type="PANTHER" id="PTHR31973">
    <property type="entry name" value="POLYPROTEIN, PUTATIVE-RELATED"/>
    <property type="match status" value="1"/>
</dbReference>
<reference evidence="2 3" key="1">
    <citation type="submission" date="2023-01" db="EMBL/GenBank/DDBJ databases">
        <authorList>
            <person name="Kreplak J."/>
        </authorList>
    </citation>
    <scope>NUCLEOTIDE SEQUENCE [LARGE SCALE GENOMIC DNA]</scope>
</reference>
<dbReference type="PANTHER" id="PTHR31973:SF195">
    <property type="entry name" value="MUDR FAMILY TRANSPOSASE"/>
    <property type="match status" value="1"/>
</dbReference>
<evidence type="ECO:0000259" key="1">
    <source>
        <dbReference type="Pfam" id="PF10551"/>
    </source>
</evidence>
<dbReference type="Pfam" id="PF10551">
    <property type="entry name" value="MULE"/>
    <property type="match status" value="1"/>
</dbReference>
<organism evidence="2 3">
    <name type="scientific">Vicia faba</name>
    <name type="common">Broad bean</name>
    <name type="synonym">Faba vulgaris</name>
    <dbReference type="NCBI Taxonomy" id="3906"/>
    <lineage>
        <taxon>Eukaryota</taxon>
        <taxon>Viridiplantae</taxon>
        <taxon>Streptophyta</taxon>
        <taxon>Embryophyta</taxon>
        <taxon>Tracheophyta</taxon>
        <taxon>Spermatophyta</taxon>
        <taxon>Magnoliopsida</taxon>
        <taxon>eudicotyledons</taxon>
        <taxon>Gunneridae</taxon>
        <taxon>Pentapetalae</taxon>
        <taxon>rosids</taxon>
        <taxon>fabids</taxon>
        <taxon>Fabales</taxon>
        <taxon>Fabaceae</taxon>
        <taxon>Papilionoideae</taxon>
        <taxon>50 kb inversion clade</taxon>
        <taxon>NPAAA clade</taxon>
        <taxon>Hologalegina</taxon>
        <taxon>IRL clade</taxon>
        <taxon>Fabeae</taxon>
        <taxon>Vicia</taxon>
    </lineage>
</organism>
<accession>A0AAV1AQ92</accession>
<dbReference type="Proteomes" id="UP001157006">
    <property type="component" value="Chromosome 4"/>
</dbReference>
<dbReference type="InterPro" id="IPR018289">
    <property type="entry name" value="MULE_transposase_dom"/>
</dbReference>
<feature type="domain" description="MULE transposase" evidence="1">
    <location>
        <begin position="70"/>
        <end position="144"/>
    </location>
</feature>
<evidence type="ECO:0000313" key="2">
    <source>
        <dbReference type="EMBL" id="CAI8610637.1"/>
    </source>
</evidence>
<dbReference type="AlphaFoldDB" id="A0AAV1AQ92"/>
<sequence>MLEGDADKQYANLRRYVVELHRVNPGNTLSITVERPSPSIQPRFGSFYFCFYGCKKGFIDSCRPFVGVYGCHLKIKYEGQLLIIVGRDPIDQYFPLAFGVVETETKESWRWFLELLMTYVGQDNRFVFISDQQKGLVVLFEEMFERI</sequence>
<proteinExistence type="predicted"/>
<dbReference type="EMBL" id="OX451739">
    <property type="protein sequence ID" value="CAI8610637.1"/>
    <property type="molecule type" value="Genomic_DNA"/>
</dbReference>
<keyword evidence="3" id="KW-1185">Reference proteome</keyword>
<evidence type="ECO:0000313" key="3">
    <source>
        <dbReference type="Proteomes" id="UP001157006"/>
    </source>
</evidence>